<proteinExistence type="predicted"/>
<keyword evidence="3" id="KW-0472">Membrane</keyword>
<dbReference type="EMBL" id="CAMXCT020000668">
    <property type="protein sequence ID" value="CAL1135253.1"/>
    <property type="molecule type" value="Genomic_DNA"/>
</dbReference>
<reference evidence="2" key="2">
    <citation type="submission" date="2024-04" db="EMBL/GenBank/DDBJ databases">
        <authorList>
            <person name="Chen Y."/>
            <person name="Shah S."/>
            <person name="Dougan E. K."/>
            <person name="Thang M."/>
            <person name="Chan C."/>
        </authorList>
    </citation>
    <scope>NUCLEOTIDE SEQUENCE [LARGE SCALE GENOMIC DNA]</scope>
</reference>
<evidence type="ECO:0000313" key="2">
    <source>
        <dbReference type="EMBL" id="CAL1135253.1"/>
    </source>
</evidence>
<dbReference type="EMBL" id="CAMXCT030000668">
    <property type="protein sequence ID" value="CAL4769190.1"/>
    <property type="molecule type" value="Genomic_DNA"/>
</dbReference>
<dbReference type="Proteomes" id="UP001152797">
    <property type="component" value="Unassembled WGS sequence"/>
</dbReference>
<accession>A0A9P1C0H7</accession>
<comment type="caution">
    <text evidence="1">The sequence shown here is derived from an EMBL/GenBank/DDBJ whole genome shotgun (WGS) entry which is preliminary data.</text>
</comment>
<evidence type="ECO:0000313" key="1">
    <source>
        <dbReference type="EMBL" id="CAI3981878.1"/>
    </source>
</evidence>
<dbReference type="OrthoDB" id="422169at2759"/>
<name>A0A9P1C0H7_9DINO</name>
<reference evidence="1" key="1">
    <citation type="submission" date="2022-10" db="EMBL/GenBank/DDBJ databases">
        <authorList>
            <person name="Chen Y."/>
            <person name="Dougan E. K."/>
            <person name="Chan C."/>
            <person name="Rhodes N."/>
            <person name="Thang M."/>
        </authorList>
    </citation>
    <scope>NUCLEOTIDE SEQUENCE</scope>
</reference>
<organism evidence="1">
    <name type="scientific">Cladocopium goreaui</name>
    <dbReference type="NCBI Taxonomy" id="2562237"/>
    <lineage>
        <taxon>Eukaryota</taxon>
        <taxon>Sar</taxon>
        <taxon>Alveolata</taxon>
        <taxon>Dinophyceae</taxon>
        <taxon>Suessiales</taxon>
        <taxon>Symbiodiniaceae</taxon>
        <taxon>Cladocopium</taxon>
    </lineage>
</organism>
<evidence type="ECO:0000313" key="4">
    <source>
        <dbReference type="Proteomes" id="UP001152797"/>
    </source>
</evidence>
<keyword evidence="4" id="KW-1185">Reference proteome</keyword>
<keyword evidence="3" id="KW-0812">Transmembrane</keyword>
<evidence type="ECO:0000313" key="3">
    <source>
        <dbReference type="EMBL" id="CAL4769190.1"/>
    </source>
</evidence>
<sequence length="185" mass="20492">MPMIYQVPSAVQADRRGEWKHYDPDSDTYDPCTAPILPPPADANKPLRRQVAALRSRINKGGNENVLAHYRKVVQDLEMSMSTKKEFCHKRTTSAASTAVPEGPEVEDLEEFLEIPLEASVEKTGEVFLSKKSMPGTPLLFPRTVRPEPPSFAGSGRICHVKAPRPSLSPLDSMVMAPTLTLWPL</sequence>
<protein>
    <submittedName>
        <fullName evidence="3">Transmembrane protein</fullName>
    </submittedName>
</protein>
<dbReference type="EMBL" id="CAMXCT010000668">
    <property type="protein sequence ID" value="CAI3981878.1"/>
    <property type="molecule type" value="Genomic_DNA"/>
</dbReference>
<gene>
    <name evidence="1" type="ORF">C1SCF055_LOCUS9623</name>
</gene>
<dbReference type="AlphaFoldDB" id="A0A9P1C0H7"/>